<comment type="caution">
    <text evidence="1">The sequence shown here is derived from an EMBL/GenBank/DDBJ whole genome shotgun (WGS) entry which is preliminary data.</text>
</comment>
<proteinExistence type="predicted"/>
<protein>
    <submittedName>
        <fullName evidence="1">Uncharacterized protein</fullName>
    </submittedName>
</protein>
<evidence type="ECO:0000313" key="1">
    <source>
        <dbReference type="EMBL" id="KAG8189989.1"/>
    </source>
</evidence>
<dbReference type="Proteomes" id="UP000827092">
    <property type="component" value="Unassembled WGS sequence"/>
</dbReference>
<reference evidence="1 2" key="1">
    <citation type="journal article" date="2022" name="Nat. Ecol. Evol.">
        <title>A masculinizing supergene underlies an exaggerated male reproductive morph in a spider.</title>
        <authorList>
            <person name="Hendrickx F."/>
            <person name="De Corte Z."/>
            <person name="Sonet G."/>
            <person name="Van Belleghem S.M."/>
            <person name="Kostlbacher S."/>
            <person name="Vangestel C."/>
        </authorList>
    </citation>
    <scope>NUCLEOTIDE SEQUENCE [LARGE SCALE GENOMIC DNA]</scope>
    <source>
        <strain evidence="1">W744_W776</strain>
    </source>
</reference>
<name>A0AAV6V0B0_9ARAC</name>
<accession>A0AAV6V0B0</accession>
<dbReference type="AlphaFoldDB" id="A0AAV6V0B0"/>
<sequence>MRGCARFENLGSQNFKEWRTDWRCLQNRGFLVCIREGNSSSKTEPAKPYGIPEAKGQGHFDVYRGLALPQAVIASEPT</sequence>
<dbReference type="EMBL" id="JAFNEN010000198">
    <property type="protein sequence ID" value="KAG8189989.1"/>
    <property type="molecule type" value="Genomic_DNA"/>
</dbReference>
<organism evidence="1 2">
    <name type="scientific">Oedothorax gibbosus</name>
    <dbReference type="NCBI Taxonomy" id="931172"/>
    <lineage>
        <taxon>Eukaryota</taxon>
        <taxon>Metazoa</taxon>
        <taxon>Ecdysozoa</taxon>
        <taxon>Arthropoda</taxon>
        <taxon>Chelicerata</taxon>
        <taxon>Arachnida</taxon>
        <taxon>Araneae</taxon>
        <taxon>Araneomorphae</taxon>
        <taxon>Entelegynae</taxon>
        <taxon>Araneoidea</taxon>
        <taxon>Linyphiidae</taxon>
        <taxon>Erigoninae</taxon>
        <taxon>Oedothorax</taxon>
    </lineage>
</organism>
<gene>
    <name evidence="1" type="ORF">JTE90_001446</name>
</gene>
<keyword evidence="2" id="KW-1185">Reference proteome</keyword>
<evidence type="ECO:0000313" key="2">
    <source>
        <dbReference type="Proteomes" id="UP000827092"/>
    </source>
</evidence>